<dbReference type="PANTHER" id="PTHR21310">
    <property type="entry name" value="AMINOGLYCOSIDE PHOSPHOTRANSFERASE-RELATED-RELATED"/>
    <property type="match status" value="1"/>
</dbReference>
<organism evidence="2 3">
    <name type="scientific">Choiromyces venosus 120613-1</name>
    <dbReference type="NCBI Taxonomy" id="1336337"/>
    <lineage>
        <taxon>Eukaryota</taxon>
        <taxon>Fungi</taxon>
        <taxon>Dikarya</taxon>
        <taxon>Ascomycota</taxon>
        <taxon>Pezizomycotina</taxon>
        <taxon>Pezizomycetes</taxon>
        <taxon>Pezizales</taxon>
        <taxon>Tuberaceae</taxon>
        <taxon>Choiromyces</taxon>
    </lineage>
</organism>
<feature type="domain" description="Aminoglycoside phosphotransferase" evidence="1">
    <location>
        <begin position="3"/>
        <end position="141"/>
    </location>
</feature>
<feature type="non-terminal residue" evidence="2">
    <location>
        <position position="1"/>
    </location>
</feature>
<feature type="non-terminal residue" evidence="2">
    <location>
        <position position="150"/>
    </location>
</feature>
<keyword evidence="3" id="KW-1185">Reference proteome</keyword>
<reference evidence="2 3" key="1">
    <citation type="journal article" date="2018" name="Nat. Ecol. Evol.">
        <title>Pezizomycetes genomes reveal the molecular basis of ectomycorrhizal truffle lifestyle.</title>
        <authorList>
            <person name="Murat C."/>
            <person name="Payen T."/>
            <person name="Noel B."/>
            <person name="Kuo A."/>
            <person name="Morin E."/>
            <person name="Chen J."/>
            <person name="Kohler A."/>
            <person name="Krizsan K."/>
            <person name="Balestrini R."/>
            <person name="Da Silva C."/>
            <person name="Montanini B."/>
            <person name="Hainaut M."/>
            <person name="Levati E."/>
            <person name="Barry K.W."/>
            <person name="Belfiori B."/>
            <person name="Cichocki N."/>
            <person name="Clum A."/>
            <person name="Dockter R.B."/>
            <person name="Fauchery L."/>
            <person name="Guy J."/>
            <person name="Iotti M."/>
            <person name="Le Tacon F."/>
            <person name="Lindquist E.A."/>
            <person name="Lipzen A."/>
            <person name="Malagnac F."/>
            <person name="Mello A."/>
            <person name="Molinier V."/>
            <person name="Miyauchi S."/>
            <person name="Poulain J."/>
            <person name="Riccioni C."/>
            <person name="Rubini A."/>
            <person name="Sitrit Y."/>
            <person name="Splivallo R."/>
            <person name="Traeger S."/>
            <person name="Wang M."/>
            <person name="Zifcakova L."/>
            <person name="Wipf D."/>
            <person name="Zambonelli A."/>
            <person name="Paolocci F."/>
            <person name="Nowrousian M."/>
            <person name="Ottonello S."/>
            <person name="Baldrian P."/>
            <person name="Spatafora J.W."/>
            <person name="Henrissat B."/>
            <person name="Nagy L.G."/>
            <person name="Aury J.M."/>
            <person name="Wincker P."/>
            <person name="Grigoriev I.V."/>
            <person name="Bonfante P."/>
            <person name="Martin F.M."/>
        </authorList>
    </citation>
    <scope>NUCLEOTIDE SEQUENCE [LARGE SCALE GENOMIC DNA]</scope>
    <source>
        <strain evidence="2 3">120613-1</strain>
    </source>
</reference>
<proteinExistence type="predicted"/>
<dbReference type="InterPro" id="IPR002575">
    <property type="entry name" value="Aminoglycoside_PTrfase"/>
</dbReference>
<gene>
    <name evidence="2" type="ORF">L873DRAFT_1624718</name>
</gene>
<dbReference type="AlphaFoldDB" id="A0A3N4IYG9"/>
<accession>A0A3N4IYG9</accession>
<dbReference type="Proteomes" id="UP000276215">
    <property type="component" value="Unassembled WGS sequence"/>
</dbReference>
<dbReference type="PANTHER" id="PTHR21310:SF15">
    <property type="entry name" value="AMINOGLYCOSIDE PHOSPHOTRANSFERASE DOMAIN-CONTAINING PROTEIN"/>
    <property type="match status" value="1"/>
</dbReference>
<evidence type="ECO:0000313" key="3">
    <source>
        <dbReference type="Proteomes" id="UP000276215"/>
    </source>
</evidence>
<name>A0A3N4IYG9_9PEZI</name>
<dbReference type="InterPro" id="IPR011009">
    <property type="entry name" value="Kinase-like_dom_sf"/>
</dbReference>
<dbReference type="InterPro" id="IPR051678">
    <property type="entry name" value="AGP_Transferase"/>
</dbReference>
<evidence type="ECO:0000259" key="1">
    <source>
        <dbReference type="Pfam" id="PF01636"/>
    </source>
</evidence>
<dbReference type="STRING" id="1336337.A0A3N4IYG9"/>
<protein>
    <recommendedName>
        <fullName evidence="1">Aminoglycoside phosphotransferase domain-containing protein</fullName>
    </recommendedName>
</protein>
<dbReference type="Gene3D" id="3.90.1200.10">
    <property type="match status" value="1"/>
</dbReference>
<sequence>HMVMEKIEGEPLSKVYAQLNPIRKGRLVLQLTNYLGELRRITSLSLHSFAGGPLYDEYGILFGQRRSSGGPFFDDQSLWLALTSQLQQNPSDTIQQALIELRSIMPQTLPAVLTHTDLHKGNILVRNGHIVAIIDWEGAGFFPNWMEYVR</sequence>
<evidence type="ECO:0000313" key="2">
    <source>
        <dbReference type="EMBL" id="RPA90885.1"/>
    </source>
</evidence>
<dbReference type="SUPFAM" id="SSF56112">
    <property type="entry name" value="Protein kinase-like (PK-like)"/>
    <property type="match status" value="1"/>
</dbReference>
<dbReference type="Pfam" id="PF01636">
    <property type="entry name" value="APH"/>
    <property type="match status" value="1"/>
</dbReference>
<dbReference type="OrthoDB" id="2906425at2759"/>
<dbReference type="EMBL" id="ML120511">
    <property type="protein sequence ID" value="RPA90885.1"/>
    <property type="molecule type" value="Genomic_DNA"/>
</dbReference>